<organism evidence="1 2">
    <name type="scientific">Mytilus galloprovincialis</name>
    <name type="common">Mediterranean mussel</name>
    <dbReference type="NCBI Taxonomy" id="29158"/>
    <lineage>
        <taxon>Eukaryota</taxon>
        <taxon>Metazoa</taxon>
        <taxon>Spiralia</taxon>
        <taxon>Lophotrochozoa</taxon>
        <taxon>Mollusca</taxon>
        <taxon>Bivalvia</taxon>
        <taxon>Autobranchia</taxon>
        <taxon>Pteriomorphia</taxon>
        <taxon>Mytilida</taxon>
        <taxon>Mytiloidea</taxon>
        <taxon>Mytilidae</taxon>
        <taxon>Mytilinae</taxon>
        <taxon>Mytilus</taxon>
    </lineage>
</organism>
<name>A0A8B6EG92_MYTGA</name>
<dbReference type="OrthoDB" id="6019958at2759"/>
<dbReference type="Proteomes" id="UP000596742">
    <property type="component" value="Unassembled WGS sequence"/>
</dbReference>
<dbReference type="Pfam" id="PF14978">
    <property type="entry name" value="MRP-63"/>
    <property type="match status" value="1"/>
</dbReference>
<dbReference type="GO" id="GO:0005761">
    <property type="term" value="C:mitochondrial ribosome"/>
    <property type="evidence" value="ECO:0007669"/>
    <property type="project" value="InterPro"/>
</dbReference>
<sequence length="142" mass="16942">MGNTFDASLYLIRTEDDNAILSPIFQADSLPSIHTAKLIDNSREFREDFRKNKIIPKIYPQHKERALKWFLMNEENERILSEPYLTDKEEAGHMESLGFTNEARILGEVEKAALERWNKPKDRRIHYLEEHYKHLNIKKSWE</sequence>
<evidence type="ECO:0000313" key="1">
    <source>
        <dbReference type="EMBL" id="VDI33523.1"/>
    </source>
</evidence>
<keyword evidence="2" id="KW-1185">Reference proteome</keyword>
<dbReference type="AlphaFoldDB" id="A0A8B6EG92"/>
<proteinExistence type="predicted"/>
<evidence type="ECO:0000313" key="2">
    <source>
        <dbReference type="Proteomes" id="UP000596742"/>
    </source>
</evidence>
<dbReference type="EMBL" id="UYJE01005056">
    <property type="protein sequence ID" value="VDI33523.1"/>
    <property type="molecule type" value="Genomic_DNA"/>
</dbReference>
<protein>
    <submittedName>
        <fullName evidence="1">Uncharacterized protein</fullName>
    </submittedName>
</protein>
<dbReference type="InterPro" id="IPR016576">
    <property type="entry name" value="Ribosomal_mL63"/>
</dbReference>
<comment type="caution">
    <text evidence="1">The sequence shown here is derived from an EMBL/GenBank/DDBJ whole genome shotgun (WGS) entry which is preliminary data.</text>
</comment>
<reference evidence="1" key="1">
    <citation type="submission" date="2018-11" db="EMBL/GenBank/DDBJ databases">
        <authorList>
            <person name="Alioto T."/>
            <person name="Alioto T."/>
        </authorList>
    </citation>
    <scope>NUCLEOTIDE SEQUENCE</scope>
</reference>
<gene>
    <name evidence="1" type="ORF">MGAL_10B034572</name>
</gene>
<accession>A0A8B6EG92</accession>